<protein>
    <submittedName>
        <fullName evidence="1">Uncharacterized protein</fullName>
    </submittedName>
</protein>
<evidence type="ECO:0000313" key="1">
    <source>
        <dbReference type="EMBL" id="KKL21245.1"/>
    </source>
</evidence>
<organism evidence="1">
    <name type="scientific">marine sediment metagenome</name>
    <dbReference type="NCBI Taxonomy" id="412755"/>
    <lineage>
        <taxon>unclassified sequences</taxon>
        <taxon>metagenomes</taxon>
        <taxon>ecological metagenomes</taxon>
    </lineage>
</organism>
<dbReference type="EMBL" id="LAZR01037805">
    <property type="protein sequence ID" value="KKL21245.1"/>
    <property type="molecule type" value="Genomic_DNA"/>
</dbReference>
<gene>
    <name evidence="1" type="ORF">LCGC14_2447390</name>
</gene>
<reference evidence="1" key="1">
    <citation type="journal article" date="2015" name="Nature">
        <title>Complex archaea that bridge the gap between prokaryotes and eukaryotes.</title>
        <authorList>
            <person name="Spang A."/>
            <person name="Saw J.H."/>
            <person name="Jorgensen S.L."/>
            <person name="Zaremba-Niedzwiedzka K."/>
            <person name="Martijn J."/>
            <person name="Lind A.E."/>
            <person name="van Eijk R."/>
            <person name="Schleper C."/>
            <person name="Guy L."/>
            <person name="Ettema T.J."/>
        </authorList>
    </citation>
    <scope>NUCLEOTIDE SEQUENCE</scope>
</reference>
<feature type="non-terminal residue" evidence="1">
    <location>
        <position position="517"/>
    </location>
</feature>
<accession>A0A0F9BHF7</accession>
<comment type="caution">
    <text evidence="1">The sequence shown here is derived from an EMBL/GenBank/DDBJ whole genome shotgun (WGS) entry which is preliminary data.</text>
</comment>
<proteinExistence type="predicted"/>
<name>A0A0F9BHF7_9ZZZZ</name>
<sequence length="517" mass="57077">TTPILDQFDQVGLIVTDRDGVMFNTIYEVDILRPINDTQMGTVLEVELLGREYHSSKVMFSKPFFFENAFNTTRDIIDFYNDPDSKGTLQSNIEGGDLTTTNTLPEWTANEFRFDLHEQSAYDGLLQVVDRMGSSVAAGGGGDFWELAFVDNIVQTITVNMFISGNPPDQQTDGTFDPTKAVTITDTLAVNPAEEEGGIESTRGTVIGTWGANNFGSLPVQFMDFNGASEAFTFYPLYDDTLVYPTDSIVIIDTTNVDGDFSHFQAIQQVPINTEPPNVTFWNEITFQNYLTSFGISPIYSLWTNNQVTAWRAAGSNPSGTIAGDNPTFDTAGCWDSNLIIVDFDGSRTSAEVRAISTASVPSQYKYGGTDLYRGFRIFVDVINLGAAGIPFNQNGGLDRFGNEFDNNVVKNNGAQFTGSSEWRNWDVFRTISNENMIAIDNEGRVYQQQLQANVTGLIAWDPANVFYQPPNRVQFEGDAYEAILTHYSAPGIEPNVATGAWRLIPTTPIVTDISND</sequence>
<feature type="non-terminal residue" evidence="1">
    <location>
        <position position="1"/>
    </location>
</feature>
<dbReference type="AlphaFoldDB" id="A0A0F9BHF7"/>